<dbReference type="SUPFAM" id="SSF47203">
    <property type="entry name" value="Acyl-CoA dehydrogenase C-terminal domain-like"/>
    <property type="match status" value="1"/>
</dbReference>
<proteinExistence type="predicted"/>
<sequence>MTSPPSTVAAPAEGGLQLPKPQLDRLDEITEALAKTAAHYDRTGEFPHAAIQLLHDAGLLTATVGAEWGGPGVGFTDLARILLALGRGDTSVALIACMTLVPHALQGGRPWPEALYRRILAESTQGPTLLNHARAEPDTGRGGGTVARRTANGWAITGRKRFVTGAEGLSYFLLWATTDEAVPQTAIFVVPGGSPGIEILPTWRQLGMRSTVSHEVVFTDVEVGPEELIRFDGPLQSTGRPSGPEADPDHANSVLLISAGLYLGAARAAQDFVLHTGVTKVPTHLGRPIATGERFRHVLGEIEVLLSTAEQLVLGIAGRLDRGELVTANEALSAKVAVIRDLTRAVELAVRLLGSGALSQDNPLERIFRDVQAAGVHAPQEDSALLGIGTARLNDYLRQFE</sequence>
<organism evidence="6 7">
    <name type="scientific">Kitasatospora viridis</name>
    <dbReference type="NCBI Taxonomy" id="281105"/>
    <lineage>
        <taxon>Bacteria</taxon>
        <taxon>Bacillati</taxon>
        <taxon>Actinomycetota</taxon>
        <taxon>Actinomycetes</taxon>
        <taxon>Kitasatosporales</taxon>
        <taxon>Streptomycetaceae</taxon>
        <taxon>Kitasatospora</taxon>
    </lineage>
</organism>
<comment type="caution">
    <text evidence="6">The sequence shown here is derived from an EMBL/GenBank/DDBJ whole genome shotgun (WGS) entry which is preliminary data.</text>
</comment>
<dbReference type="Proteomes" id="UP000317940">
    <property type="component" value="Unassembled WGS sequence"/>
</dbReference>
<protein>
    <submittedName>
        <fullName evidence="6">Alkylation response protein AidB-like acyl-CoA dehydrogenase</fullName>
    </submittedName>
</protein>
<dbReference type="PIRSF" id="PIRSF016578">
    <property type="entry name" value="HsaA"/>
    <property type="match status" value="1"/>
</dbReference>
<keyword evidence="1" id="KW-0285">Flavoprotein</keyword>
<dbReference type="Pfam" id="PF02771">
    <property type="entry name" value="Acyl-CoA_dh_N"/>
    <property type="match status" value="1"/>
</dbReference>
<evidence type="ECO:0000256" key="1">
    <source>
        <dbReference type="ARBA" id="ARBA00022630"/>
    </source>
</evidence>
<dbReference type="AlphaFoldDB" id="A0A561SFI5"/>
<reference evidence="6 7" key="1">
    <citation type="submission" date="2019-06" db="EMBL/GenBank/DDBJ databases">
        <title>Sequencing the genomes of 1000 actinobacteria strains.</title>
        <authorList>
            <person name="Klenk H.-P."/>
        </authorList>
    </citation>
    <scope>NUCLEOTIDE SEQUENCE [LARGE SCALE GENOMIC DNA]</scope>
    <source>
        <strain evidence="6 7">DSM 44826</strain>
    </source>
</reference>
<feature type="domain" description="Acyl-CoA dehydrogenase/oxidase N-terminal" evidence="4">
    <location>
        <begin position="30"/>
        <end position="97"/>
    </location>
</feature>
<dbReference type="RefSeq" id="WP_211786460.1">
    <property type="nucleotide sequence ID" value="NZ_BAAAMZ010000001.1"/>
</dbReference>
<dbReference type="Gene3D" id="1.10.540.10">
    <property type="entry name" value="Acyl-CoA dehydrogenase/oxidase, N-terminal domain"/>
    <property type="match status" value="1"/>
</dbReference>
<dbReference type="GO" id="GO:0003995">
    <property type="term" value="F:acyl-CoA dehydrogenase activity"/>
    <property type="evidence" value="ECO:0007669"/>
    <property type="project" value="TreeGrafter"/>
</dbReference>
<dbReference type="PANTHER" id="PTHR43884:SF25">
    <property type="entry name" value="ACYL-COA DEHYDROGENASE YDBM-RELATED"/>
    <property type="match status" value="1"/>
</dbReference>
<dbReference type="CDD" id="cd00567">
    <property type="entry name" value="ACAD"/>
    <property type="match status" value="1"/>
</dbReference>
<dbReference type="InterPro" id="IPR046373">
    <property type="entry name" value="Acyl-CoA_Oxase/DH_mid-dom_sf"/>
</dbReference>
<dbReference type="EMBL" id="VIWT01000005">
    <property type="protein sequence ID" value="TWF73630.1"/>
    <property type="molecule type" value="Genomic_DNA"/>
</dbReference>
<dbReference type="InterPro" id="IPR013107">
    <property type="entry name" value="Acyl-CoA_DH_C"/>
</dbReference>
<dbReference type="InterPro" id="IPR037069">
    <property type="entry name" value="AcylCoA_DH/ox_N_sf"/>
</dbReference>
<evidence type="ECO:0000313" key="6">
    <source>
        <dbReference type="EMBL" id="TWF73630.1"/>
    </source>
</evidence>
<dbReference type="InterPro" id="IPR006091">
    <property type="entry name" value="Acyl-CoA_Oxase/DH_mid-dom"/>
</dbReference>
<name>A0A561SFI5_9ACTN</name>
<gene>
    <name evidence="6" type="ORF">FHX73_15243</name>
</gene>
<dbReference type="Gene3D" id="2.40.110.10">
    <property type="entry name" value="Butyryl-CoA Dehydrogenase, subunit A, domain 2"/>
    <property type="match status" value="1"/>
</dbReference>
<dbReference type="InterPro" id="IPR009100">
    <property type="entry name" value="AcylCoA_DH/oxidase_NM_dom_sf"/>
</dbReference>
<dbReference type="Pfam" id="PF02770">
    <property type="entry name" value="Acyl-CoA_dh_M"/>
    <property type="match status" value="1"/>
</dbReference>
<dbReference type="InterPro" id="IPR036250">
    <property type="entry name" value="AcylCo_DH-like_C"/>
</dbReference>
<evidence type="ECO:0000259" key="4">
    <source>
        <dbReference type="Pfam" id="PF02771"/>
    </source>
</evidence>
<keyword evidence="7" id="KW-1185">Reference proteome</keyword>
<evidence type="ECO:0000313" key="7">
    <source>
        <dbReference type="Proteomes" id="UP000317940"/>
    </source>
</evidence>
<dbReference type="Pfam" id="PF08028">
    <property type="entry name" value="Acyl-CoA_dh_2"/>
    <property type="match status" value="1"/>
</dbReference>
<dbReference type="PANTHER" id="PTHR43884">
    <property type="entry name" value="ACYL-COA DEHYDROGENASE"/>
    <property type="match status" value="1"/>
</dbReference>
<accession>A0A561SFI5</accession>
<keyword evidence="2" id="KW-0560">Oxidoreductase</keyword>
<evidence type="ECO:0000259" key="5">
    <source>
        <dbReference type="Pfam" id="PF08028"/>
    </source>
</evidence>
<evidence type="ECO:0000256" key="2">
    <source>
        <dbReference type="ARBA" id="ARBA00023002"/>
    </source>
</evidence>
<feature type="domain" description="Acyl-CoA dehydrogenase C-terminal" evidence="5">
    <location>
        <begin position="257"/>
        <end position="378"/>
    </location>
</feature>
<evidence type="ECO:0000259" key="3">
    <source>
        <dbReference type="Pfam" id="PF02770"/>
    </source>
</evidence>
<dbReference type="Gene3D" id="1.20.140.10">
    <property type="entry name" value="Butyryl-CoA Dehydrogenase, subunit A, domain 3"/>
    <property type="match status" value="1"/>
</dbReference>
<feature type="domain" description="Acyl-CoA oxidase/dehydrogenase middle" evidence="3">
    <location>
        <begin position="145"/>
        <end position="221"/>
    </location>
</feature>
<dbReference type="InterPro" id="IPR013786">
    <property type="entry name" value="AcylCoA_DH/ox_N"/>
</dbReference>
<dbReference type="GO" id="GO:0050660">
    <property type="term" value="F:flavin adenine dinucleotide binding"/>
    <property type="evidence" value="ECO:0007669"/>
    <property type="project" value="InterPro"/>
</dbReference>
<dbReference type="SUPFAM" id="SSF56645">
    <property type="entry name" value="Acyl-CoA dehydrogenase NM domain-like"/>
    <property type="match status" value="1"/>
</dbReference>